<comment type="caution">
    <text evidence="5">The sequence shown here is derived from an EMBL/GenBank/DDBJ whole genome shotgun (WGS) entry which is preliminary data.</text>
</comment>
<dbReference type="EMBL" id="WIXP02000007">
    <property type="protein sequence ID" value="KAF6208530.1"/>
    <property type="molecule type" value="Genomic_DNA"/>
</dbReference>
<dbReference type="InterPro" id="IPR011701">
    <property type="entry name" value="MFS"/>
</dbReference>
<organism evidence="5 6">
    <name type="scientific">Apolygus lucorum</name>
    <name type="common">Small green plant bug</name>
    <name type="synonym">Lygocoris lucorum</name>
    <dbReference type="NCBI Taxonomy" id="248454"/>
    <lineage>
        <taxon>Eukaryota</taxon>
        <taxon>Metazoa</taxon>
        <taxon>Ecdysozoa</taxon>
        <taxon>Arthropoda</taxon>
        <taxon>Hexapoda</taxon>
        <taxon>Insecta</taxon>
        <taxon>Pterygota</taxon>
        <taxon>Neoptera</taxon>
        <taxon>Paraneoptera</taxon>
        <taxon>Hemiptera</taxon>
        <taxon>Heteroptera</taxon>
        <taxon>Panheteroptera</taxon>
        <taxon>Cimicomorpha</taxon>
        <taxon>Miridae</taxon>
        <taxon>Mirini</taxon>
        <taxon>Apolygus</taxon>
    </lineage>
</organism>
<gene>
    <name evidence="5" type="ORF">GE061_016988</name>
</gene>
<reference evidence="5" key="1">
    <citation type="journal article" date="2021" name="Mol. Ecol. Resour.">
        <title>Apolygus lucorum genome provides insights into omnivorousness and mesophyll feeding.</title>
        <authorList>
            <person name="Liu Y."/>
            <person name="Liu H."/>
            <person name="Wang H."/>
            <person name="Huang T."/>
            <person name="Liu B."/>
            <person name="Yang B."/>
            <person name="Yin L."/>
            <person name="Li B."/>
            <person name="Zhang Y."/>
            <person name="Zhang S."/>
            <person name="Jiang F."/>
            <person name="Zhang X."/>
            <person name="Ren Y."/>
            <person name="Wang B."/>
            <person name="Wang S."/>
            <person name="Lu Y."/>
            <person name="Wu K."/>
            <person name="Fan W."/>
            <person name="Wang G."/>
        </authorList>
    </citation>
    <scope>NUCLEOTIDE SEQUENCE</scope>
    <source>
        <strain evidence="5">12Hb</strain>
    </source>
</reference>
<sequence>MVLVEYWGFGVRHIQLLLLVICGMVGSILVRTMEAALLMVETDSNQSNFTLFDDAFRQRVKSWTFEQKYILKNGSTVGRFAASLIAGLYSTRWNLKYFLLLDFAFLSVQSYLIPIIAKKVPYDYLLVAVLAQGFSYGMIPPVTTAILARWTPFMEVGRTCTLVLSCRFLGYFFVYVLALFLRTSLAGWHTLFYIVGNLGLLWCVAWFTFGFQDPKGCFYLSTKEKTFIFSNIRNLSTDHQAKVHRVPWKAILTCLPLYGMLATQATFHWLYEMSTETSLTLDFLYYHNKNEVKYVMDVQYMVPTGIPVAQFIAAFIVDTLVGKKVFPVEHIRKTCNSIGCWGGALALLWLCYSPGGVLEVCCYVVFQFISIFTCLGSSMAFYDFTRDYSGLIHGINDFIALIPLSFFIPIMSPIFPINELSFGEVSRHYKAMWYSAACPMIVGNFVYIIINSRHKKIDSDGKKPPGRVSMSASWNT</sequence>
<dbReference type="SUPFAM" id="SSF103473">
    <property type="entry name" value="MFS general substrate transporter"/>
    <property type="match status" value="1"/>
</dbReference>
<dbReference type="PANTHER" id="PTHR11662:SF399">
    <property type="entry name" value="FI19708P1-RELATED"/>
    <property type="match status" value="1"/>
</dbReference>
<evidence type="ECO:0000256" key="3">
    <source>
        <dbReference type="ARBA" id="ARBA00022989"/>
    </source>
</evidence>
<dbReference type="PANTHER" id="PTHR11662">
    <property type="entry name" value="SOLUTE CARRIER FAMILY 17"/>
    <property type="match status" value="1"/>
</dbReference>
<comment type="subcellular location">
    <subcellularLocation>
        <location evidence="1">Membrane</location>
        <topology evidence="1">Multi-pass membrane protein</topology>
    </subcellularLocation>
</comment>
<dbReference type="AlphaFoldDB" id="A0A6A4IT19"/>
<evidence type="ECO:0000313" key="6">
    <source>
        <dbReference type="Proteomes" id="UP000466442"/>
    </source>
</evidence>
<dbReference type="InterPro" id="IPR036259">
    <property type="entry name" value="MFS_trans_sf"/>
</dbReference>
<keyword evidence="4" id="KW-0472">Membrane</keyword>
<evidence type="ECO:0008006" key="7">
    <source>
        <dbReference type="Google" id="ProtNLM"/>
    </source>
</evidence>
<evidence type="ECO:0000256" key="2">
    <source>
        <dbReference type="ARBA" id="ARBA00022692"/>
    </source>
</evidence>
<name>A0A6A4IT19_APOLU</name>
<evidence type="ECO:0000256" key="4">
    <source>
        <dbReference type="ARBA" id="ARBA00023136"/>
    </source>
</evidence>
<dbReference type="OrthoDB" id="2985014at2759"/>
<keyword evidence="6" id="KW-1185">Reference proteome</keyword>
<evidence type="ECO:0000256" key="1">
    <source>
        <dbReference type="ARBA" id="ARBA00004141"/>
    </source>
</evidence>
<dbReference type="InterPro" id="IPR050382">
    <property type="entry name" value="MFS_Na/Anion_cotransporter"/>
</dbReference>
<keyword evidence="3" id="KW-1133">Transmembrane helix</keyword>
<dbReference type="Pfam" id="PF07690">
    <property type="entry name" value="MFS_1"/>
    <property type="match status" value="1"/>
</dbReference>
<keyword evidence="2" id="KW-0812">Transmembrane</keyword>
<protein>
    <recommendedName>
        <fullName evidence="7">Major facilitator superfamily (MFS) profile domain-containing protein</fullName>
    </recommendedName>
</protein>
<accession>A0A6A4IT19</accession>
<dbReference type="Gene3D" id="1.20.1250.20">
    <property type="entry name" value="MFS general substrate transporter like domains"/>
    <property type="match status" value="1"/>
</dbReference>
<proteinExistence type="predicted"/>
<evidence type="ECO:0000313" key="5">
    <source>
        <dbReference type="EMBL" id="KAF6208530.1"/>
    </source>
</evidence>
<dbReference type="GO" id="GO:0022857">
    <property type="term" value="F:transmembrane transporter activity"/>
    <property type="evidence" value="ECO:0007669"/>
    <property type="project" value="InterPro"/>
</dbReference>
<dbReference type="GO" id="GO:0016020">
    <property type="term" value="C:membrane"/>
    <property type="evidence" value="ECO:0007669"/>
    <property type="project" value="UniProtKB-SubCell"/>
</dbReference>
<dbReference type="Proteomes" id="UP000466442">
    <property type="component" value="Unassembled WGS sequence"/>
</dbReference>